<evidence type="ECO:0000313" key="1">
    <source>
        <dbReference type="EMBL" id="KAJ1887898.1"/>
    </source>
</evidence>
<dbReference type="EMBL" id="JANBPG010001881">
    <property type="protein sequence ID" value="KAJ1887898.1"/>
    <property type="molecule type" value="Genomic_DNA"/>
</dbReference>
<keyword evidence="2" id="KW-1185">Reference proteome</keyword>
<organism evidence="1 2">
    <name type="scientific">Kickxella alabastrina</name>
    <dbReference type="NCBI Taxonomy" id="61397"/>
    <lineage>
        <taxon>Eukaryota</taxon>
        <taxon>Fungi</taxon>
        <taxon>Fungi incertae sedis</taxon>
        <taxon>Zoopagomycota</taxon>
        <taxon>Kickxellomycotina</taxon>
        <taxon>Kickxellomycetes</taxon>
        <taxon>Kickxellales</taxon>
        <taxon>Kickxellaceae</taxon>
        <taxon>Kickxella</taxon>
    </lineage>
</organism>
<gene>
    <name evidence="1" type="ORF">LPJ66_008863</name>
</gene>
<name>A0ACC1I6E2_9FUNG</name>
<sequence length="434" mass="47604">MSGSETKQDIYGCRCLNVRVHVESTADERTSLENIQNVLQCTLGGLPAVEVGLNALVEVKPGSSVDRSIKVLRCLLCKSPVLYFKSENTRGISQQQMPEPHSEAFLDKEATDRTRGSQIKALPDYSGPFGVLLLSEFTSSSGGARATRLSTHIPREIQQKAAEYLQRQEEAKNERVREYIRAQDHALEQLKARTMDECAKLSDIINAAHPQPSATASTQNEPAALSGLAAMLRGGGGGGGALGRNPITRTSPLDRRRANSDDDYASDEADASGLYGLVDVVEPAGSLSARGMARRRRFGSHQSEEQSDDEKSFGNFAQQPAGQRFSPVRMAPSQQQQQRTGNLGQMLAGSVPIQIPTMTSGSLIGGRSLSRREFQQRVEEGERDRRREQIARELPRTFVPPHQLLDQIHENDADLFIGSKPRDSYGFGRRYAPG</sequence>
<comment type="caution">
    <text evidence="1">The sequence shown here is derived from an EMBL/GenBank/DDBJ whole genome shotgun (WGS) entry which is preliminary data.</text>
</comment>
<accession>A0ACC1I6E2</accession>
<protein>
    <submittedName>
        <fullName evidence="1">Uncharacterized protein</fullName>
    </submittedName>
</protein>
<reference evidence="1" key="1">
    <citation type="submission" date="2022-07" db="EMBL/GenBank/DDBJ databases">
        <title>Phylogenomic reconstructions and comparative analyses of Kickxellomycotina fungi.</title>
        <authorList>
            <person name="Reynolds N.K."/>
            <person name="Stajich J.E."/>
            <person name="Barry K."/>
            <person name="Grigoriev I.V."/>
            <person name="Crous P."/>
            <person name="Smith M.E."/>
        </authorList>
    </citation>
    <scope>NUCLEOTIDE SEQUENCE</scope>
    <source>
        <strain evidence="1">Benny 63K</strain>
    </source>
</reference>
<evidence type="ECO:0000313" key="2">
    <source>
        <dbReference type="Proteomes" id="UP001150581"/>
    </source>
</evidence>
<proteinExistence type="predicted"/>
<dbReference type="Proteomes" id="UP001150581">
    <property type="component" value="Unassembled WGS sequence"/>
</dbReference>